<comment type="caution">
    <text evidence="7">The sequence shown here is derived from an EMBL/GenBank/DDBJ whole genome shotgun (WGS) entry which is preliminary data.</text>
</comment>
<keyword evidence="4 5" id="KW-0472">Membrane</keyword>
<dbReference type="GO" id="GO:0016740">
    <property type="term" value="F:transferase activity"/>
    <property type="evidence" value="ECO:0007669"/>
    <property type="project" value="InterPro"/>
</dbReference>
<sequence length="1366" mass="146967">MWHPTKEAVQRLWGRRWVRRISYAVVAGATVYTAGPWLLTRPVVTRWALGRLSVLVWEETGLPLAIGQVQLSATQGTLVLLDVRLGEDLLTVKRIEIQSDFLSLLGATHRIHSIRMQQPRLRLTEAGLAAIRLKSRPPRTGPLPQFRLDLLSLTDGEVQVPVALRGIPELRYQFSLKGTGPGPNRLRFDLAGPRLSVNGPGGWENGRLDLNGEASEQALLLKEAYLRLGDSQLRLKGRFDPGQSPRPERVEAQLSGIVDLAQASRWGGSPRPPLAGLLDLEGSLQGTLARPAWSFAAHGQDLRPGQATFLPGSLELKAQGGLDHVQVDRLHWSSSQGDLTAQGRWSGKTPIQASAKGSNLDVEALGRLLRLGEFQGVRASLEAELRGPAPAKDLQRLDLWKGSLKVDLAQHGLAAGGLSARLDQGRGVLDYLKLDLESLKLEGAGQATLGPGGPVHMEGEGRVEVGADQVADALRAWQVVDLDMEGQSTAQAEVRWSRRSGLELDGTVDVDRPRWHGARADGLTAKTVEIRGSELRVKQIEVRKDQGRGGGDLWLTWAKTPPGQAQMDMCYTAFQLPVTEGLRAADLKDDQGRDLPLTGSGSGWVRLQGPFDHIVMNGSAQAESSEVYGIKIPAVSTDFWMDLEARHLKLTDLRVAERPDLLGRGEQAPEGALALLGRADMDFRRWTWWVDLKGRLDSQLLALPGPRFQSQIEAQLLGPITQPFGDLELPEGKVLLSRGRVFFGNRSLDALEGRASLDQGRLEARLGLEGMKLPLLELRAHPEGPDLMGGLSLNISPDSAQSELLARSLTDDLIEDLSLSAQAQGRWTHGSELRWTGSLDRLSAQFGAFELHQIGTSALHGNGLGAMVDIALEGGGRGPITQASPQAANLRLSGGVPFSGTAPMAIQARGTADLGHMKSILDRVMEVDEYSLLSGLSVSGTSRFDILAHGNYSSPLLDGRLTLDRGQMILRGYQGAEDVQAEILLKDRTLTISEEKPMGGTLAHGELRTSGSMKWRLGGVDTYTIKTSLANFQLRDVPEGLDLQGSLQATLQGNEDGGVLKGTLRADRLTYHTEVKLADLILRSALSDSGSLTGLDLDDPLDRIRLDLDLELGSPWSFDTNLLKLEGRTEGPFQVVGTLAHPVPKGMTVFQPGGRITNIFPAGDLVVDRGSLTFSESRPLDPLIDLHGGVNSIPGYAVSLDIRGTLSNLTIVPSSIPSLRQDEIVAILINPGNAASVGTAGASSGATQGAITSGLASAGSGLISTLAFAPFQEQLRRTLGLDRVNVAVRSTNQGTTETEVTLGKSLSLFGQRSAFVISHKKSGELAITSGQVEWRFGNLILLLGATKGGSTGLSPSGEIRHTWSPK</sequence>
<evidence type="ECO:0000313" key="7">
    <source>
        <dbReference type="EMBL" id="MBK9796157.1"/>
    </source>
</evidence>
<name>A0A9D7XHJ4_9BACT</name>
<evidence type="ECO:0000313" key="8">
    <source>
        <dbReference type="Proteomes" id="UP000886657"/>
    </source>
</evidence>
<evidence type="ECO:0000256" key="1">
    <source>
        <dbReference type="ARBA" id="ARBA00004167"/>
    </source>
</evidence>
<feature type="domain" description="Translocation and assembly module TamB C-terminal" evidence="6">
    <location>
        <begin position="1003"/>
        <end position="1307"/>
    </location>
</feature>
<feature type="transmembrane region" description="Helical" evidence="5">
    <location>
        <begin position="21"/>
        <end position="39"/>
    </location>
</feature>
<protein>
    <submittedName>
        <fullName evidence="7">Translocation/assembly module TamB domain-containing protein</fullName>
    </submittedName>
</protein>
<dbReference type="Pfam" id="PF04357">
    <property type="entry name" value="TamB"/>
    <property type="match status" value="1"/>
</dbReference>
<dbReference type="InterPro" id="IPR007452">
    <property type="entry name" value="TamB_C"/>
</dbReference>
<evidence type="ECO:0000256" key="3">
    <source>
        <dbReference type="ARBA" id="ARBA00022989"/>
    </source>
</evidence>
<dbReference type="PROSITE" id="PS00599">
    <property type="entry name" value="AA_TRANSFER_CLASS_2"/>
    <property type="match status" value="1"/>
</dbReference>
<dbReference type="Proteomes" id="UP000886657">
    <property type="component" value="Unassembled WGS sequence"/>
</dbReference>
<keyword evidence="3 5" id="KW-1133">Transmembrane helix</keyword>
<dbReference type="GO" id="GO:0009306">
    <property type="term" value="P:protein secretion"/>
    <property type="evidence" value="ECO:0007669"/>
    <property type="project" value="InterPro"/>
</dbReference>
<reference evidence="7" key="1">
    <citation type="submission" date="2020-10" db="EMBL/GenBank/DDBJ databases">
        <title>Connecting structure to function with the recovery of over 1000 high-quality activated sludge metagenome-assembled genomes encoding full-length rRNA genes using long-read sequencing.</title>
        <authorList>
            <person name="Singleton C.M."/>
            <person name="Petriglieri F."/>
            <person name="Kristensen J.M."/>
            <person name="Kirkegaard R.H."/>
            <person name="Michaelsen T.Y."/>
            <person name="Andersen M.H."/>
            <person name="Karst S.M."/>
            <person name="Dueholm M.S."/>
            <person name="Nielsen P.H."/>
            <person name="Albertsen M."/>
        </authorList>
    </citation>
    <scope>NUCLEOTIDE SEQUENCE</scope>
    <source>
        <strain evidence="7">Skiv_18-Q3-R9-52_MAXAC.067</strain>
    </source>
</reference>
<gene>
    <name evidence="7" type="ORF">IPP58_06630</name>
</gene>
<comment type="subcellular location">
    <subcellularLocation>
        <location evidence="1">Membrane</location>
        <topology evidence="1">Single-pass membrane protein</topology>
    </subcellularLocation>
</comment>
<evidence type="ECO:0000256" key="4">
    <source>
        <dbReference type="ARBA" id="ARBA00023136"/>
    </source>
</evidence>
<keyword evidence="2 5" id="KW-0812">Transmembrane</keyword>
<proteinExistence type="predicted"/>
<dbReference type="GO" id="GO:0005886">
    <property type="term" value="C:plasma membrane"/>
    <property type="evidence" value="ECO:0007669"/>
    <property type="project" value="InterPro"/>
</dbReference>
<accession>A0A9D7XHJ4</accession>
<dbReference type="EMBL" id="JADKIO010000005">
    <property type="protein sequence ID" value="MBK9796157.1"/>
    <property type="molecule type" value="Genomic_DNA"/>
</dbReference>
<evidence type="ECO:0000256" key="2">
    <source>
        <dbReference type="ARBA" id="ARBA00022692"/>
    </source>
</evidence>
<organism evidence="7 8">
    <name type="scientific">Candidatus Geothrix skivensis</name>
    <dbReference type="NCBI Taxonomy" id="2954439"/>
    <lineage>
        <taxon>Bacteria</taxon>
        <taxon>Pseudomonadati</taxon>
        <taxon>Acidobacteriota</taxon>
        <taxon>Holophagae</taxon>
        <taxon>Holophagales</taxon>
        <taxon>Holophagaceae</taxon>
        <taxon>Geothrix</taxon>
    </lineage>
</organism>
<dbReference type="InterPro" id="IPR001917">
    <property type="entry name" value="Aminotrans_II_pyridoxalP_BS"/>
</dbReference>
<evidence type="ECO:0000259" key="6">
    <source>
        <dbReference type="Pfam" id="PF04357"/>
    </source>
</evidence>
<evidence type="ECO:0000256" key="5">
    <source>
        <dbReference type="SAM" id="Phobius"/>
    </source>
</evidence>